<dbReference type="GO" id="GO:0003677">
    <property type="term" value="F:DNA binding"/>
    <property type="evidence" value="ECO:0007669"/>
    <property type="project" value="UniProtKB-KW"/>
</dbReference>
<evidence type="ECO:0000256" key="7">
    <source>
        <dbReference type="ARBA" id="ARBA00023163"/>
    </source>
</evidence>
<protein>
    <submittedName>
        <fullName evidence="9">Redox-sensitive transcriptional activator SoxR</fullName>
    </submittedName>
</protein>
<proteinExistence type="predicted"/>
<dbReference type="AlphaFoldDB" id="A0AA41XIT6"/>
<keyword evidence="10" id="KW-1185">Reference proteome</keyword>
<keyword evidence="1" id="KW-0001">2Fe-2S</keyword>
<keyword evidence="2" id="KW-0479">Metal-binding</keyword>
<keyword evidence="7" id="KW-0804">Transcription</keyword>
<dbReference type="PRINTS" id="PR00040">
    <property type="entry name" value="HTHMERR"/>
</dbReference>
<keyword evidence="4" id="KW-0411">Iron-sulfur</keyword>
<evidence type="ECO:0000256" key="3">
    <source>
        <dbReference type="ARBA" id="ARBA00023004"/>
    </source>
</evidence>
<sequence length="161" mass="17328">MPSVDPGRSLLAIGQLSERSGTSVSALRFYEKHGLISAERTAGNQRRYRRDVLRRIAFIRTSQRVGISLADIRAALDSLPDARTPTRADWMGISAGWRAELDARIADLQHLRTELDGCIGCGCLSLTTCALNNPGDRLGDEGAGPVRWGAEANQALDAPAG</sequence>
<evidence type="ECO:0000256" key="2">
    <source>
        <dbReference type="ARBA" id="ARBA00022723"/>
    </source>
</evidence>
<accession>A0AA41XIT6</accession>
<dbReference type="InterPro" id="IPR000551">
    <property type="entry name" value="MerR-type_HTH_dom"/>
</dbReference>
<dbReference type="PROSITE" id="PS50937">
    <property type="entry name" value="HTH_MERR_2"/>
    <property type="match status" value="1"/>
</dbReference>
<dbReference type="GO" id="GO:0046872">
    <property type="term" value="F:metal ion binding"/>
    <property type="evidence" value="ECO:0007669"/>
    <property type="project" value="UniProtKB-KW"/>
</dbReference>
<dbReference type="SMART" id="SM00422">
    <property type="entry name" value="HTH_MERR"/>
    <property type="match status" value="1"/>
</dbReference>
<organism evidence="9 10">
    <name type="scientific">Herbiconiux oxytropis</name>
    <dbReference type="NCBI Taxonomy" id="2970915"/>
    <lineage>
        <taxon>Bacteria</taxon>
        <taxon>Bacillati</taxon>
        <taxon>Actinomycetota</taxon>
        <taxon>Actinomycetes</taxon>
        <taxon>Micrococcales</taxon>
        <taxon>Microbacteriaceae</taxon>
        <taxon>Herbiconiux</taxon>
    </lineage>
</organism>
<dbReference type="InterPro" id="IPR015358">
    <property type="entry name" value="Tscrpt_reg_MerR_DNA-bd"/>
</dbReference>
<dbReference type="Proteomes" id="UP001165587">
    <property type="component" value="Unassembled WGS sequence"/>
</dbReference>
<dbReference type="GO" id="GO:0006979">
    <property type="term" value="P:response to oxidative stress"/>
    <property type="evidence" value="ECO:0007669"/>
    <property type="project" value="InterPro"/>
</dbReference>
<evidence type="ECO:0000256" key="6">
    <source>
        <dbReference type="ARBA" id="ARBA00023125"/>
    </source>
</evidence>
<dbReference type="EMBL" id="JANLCK010000009">
    <property type="protein sequence ID" value="MCS5727319.1"/>
    <property type="molecule type" value="Genomic_DNA"/>
</dbReference>
<evidence type="ECO:0000256" key="1">
    <source>
        <dbReference type="ARBA" id="ARBA00022714"/>
    </source>
</evidence>
<dbReference type="InterPro" id="IPR009061">
    <property type="entry name" value="DNA-bd_dom_put_sf"/>
</dbReference>
<comment type="caution">
    <text evidence="9">The sequence shown here is derived from an EMBL/GenBank/DDBJ whole genome shotgun (WGS) entry which is preliminary data.</text>
</comment>
<keyword evidence="3" id="KW-0408">Iron</keyword>
<dbReference type="GO" id="GO:0051537">
    <property type="term" value="F:2 iron, 2 sulfur cluster binding"/>
    <property type="evidence" value="ECO:0007669"/>
    <property type="project" value="UniProtKB-KW"/>
</dbReference>
<evidence type="ECO:0000256" key="4">
    <source>
        <dbReference type="ARBA" id="ARBA00023014"/>
    </source>
</evidence>
<evidence type="ECO:0000256" key="5">
    <source>
        <dbReference type="ARBA" id="ARBA00023015"/>
    </source>
</evidence>
<keyword evidence="6" id="KW-0238">DNA-binding</keyword>
<dbReference type="InterPro" id="IPR047057">
    <property type="entry name" value="MerR_fam"/>
</dbReference>
<evidence type="ECO:0000313" key="9">
    <source>
        <dbReference type="EMBL" id="MCS5727319.1"/>
    </source>
</evidence>
<dbReference type="GO" id="GO:0003700">
    <property type="term" value="F:DNA-binding transcription factor activity"/>
    <property type="evidence" value="ECO:0007669"/>
    <property type="project" value="InterPro"/>
</dbReference>
<feature type="domain" description="HTH merR-type" evidence="8">
    <location>
        <begin position="10"/>
        <end position="78"/>
    </location>
</feature>
<dbReference type="PANTHER" id="PTHR30204:SF0">
    <property type="entry name" value="REDOX-SENSITIVE TRANSCRIPTIONAL ACTIVATOR SOXR"/>
    <property type="match status" value="1"/>
</dbReference>
<dbReference type="SUPFAM" id="SSF46955">
    <property type="entry name" value="Putative DNA-binding domain"/>
    <property type="match status" value="1"/>
</dbReference>
<evidence type="ECO:0000259" key="8">
    <source>
        <dbReference type="PROSITE" id="PS50937"/>
    </source>
</evidence>
<dbReference type="Gene3D" id="1.10.1660.10">
    <property type="match status" value="1"/>
</dbReference>
<gene>
    <name evidence="9" type="primary">soxR</name>
    <name evidence="9" type="ORF">N1028_15595</name>
</gene>
<keyword evidence="5" id="KW-0805">Transcription regulation</keyword>
<reference evidence="9" key="1">
    <citation type="submission" date="2022-08" db="EMBL/GenBank/DDBJ databases">
        <authorList>
            <person name="Deng Y."/>
            <person name="Han X.-F."/>
            <person name="Zhang Y.-Q."/>
        </authorList>
    </citation>
    <scope>NUCLEOTIDE SEQUENCE</scope>
    <source>
        <strain evidence="9">CPCC 203407</strain>
    </source>
</reference>
<evidence type="ECO:0000313" key="10">
    <source>
        <dbReference type="Proteomes" id="UP001165587"/>
    </source>
</evidence>
<dbReference type="RefSeq" id="WP_259530300.1">
    <property type="nucleotide sequence ID" value="NZ_JANLCK010000009.1"/>
</dbReference>
<dbReference type="Pfam" id="PF00376">
    <property type="entry name" value="MerR"/>
    <property type="match status" value="1"/>
</dbReference>
<name>A0AA41XIT6_9MICO</name>
<dbReference type="Pfam" id="PF09278">
    <property type="entry name" value="MerR-DNA-bind"/>
    <property type="match status" value="1"/>
</dbReference>
<dbReference type="InterPro" id="IPR010211">
    <property type="entry name" value="Redox-sen_tscrpt-act_SoxR"/>
</dbReference>
<dbReference type="PANTHER" id="PTHR30204">
    <property type="entry name" value="REDOX-CYCLING DRUG-SENSING TRANSCRIPTIONAL ACTIVATOR SOXR"/>
    <property type="match status" value="1"/>
</dbReference>
<dbReference type="NCBIfam" id="TIGR01950">
    <property type="entry name" value="SoxR"/>
    <property type="match status" value="1"/>
</dbReference>